<dbReference type="PRINTS" id="PR00771">
    <property type="entry name" value="ENTEROTOXINA"/>
</dbReference>
<keyword evidence="8" id="KW-1185">Reference proteome</keyword>
<feature type="region of interest" description="Disordered" evidence="5">
    <location>
        <begin position="292"/>
        <end position="364"/>
    </location>
</feature>
<dbReference type="AlphaFoldDB" id="A0A151GSS0"/>
<evidence type="ECO:0000256" key="4">
    <source>
        <dbReference type="ARBA" id="ARBA00023157"/>
    </source>
</evidence>
<evidence type="ECO:0000256" key="6">
    <source>
        <dbReference type="SAM" id="SignalP"/>
    </source>
</evidence>
<dbReference type="Gene3D" id="3.90.210.10">
    <property type="entry name" value="Heat-Labile Enterotoxin, subunit A"/>
    <property type="match status" value="1"/>
</dbReference>
<sequence>MNGFWFSRVLWAAFLLLFASECAGHLVPSDAVPTISKRTPGLGGSKPQREDSDVQSVWRGETGRTPAEVEQDGGIYSRGFQKSLANIKFSDDEIEAGSSLFLHTKGGTRHYTQFVSTTTDLFTALFFAAGHDPNKPGYIYKIRADPKLVDVNKSLGRHSPFADQAEFAAVGFIPFDQIEGWRVFSVKDLSKKLEKDIRAGRLDDFYKGFHQNDKFNPEYRSLRSSGPQPQLAGFPKDEVAWKETPWNAFAGQAASNNLADFWQKICGSKLIQMSFNKNTKQKVDACEMMRFGKGTVGPAPKKDPTKPKAPKGTSRGKSSTKQASKTSGKPSRKTAGKPSRKTAGKTSRKSIGKTSRKGFGGEKA</sequence>
<evidence type="ECO:0000313" key="7">
    <source>
        <dbReference type="EMBL" id="KYK60111.1"/>
    </source>
</evidence>
<comment type="caution">
    <text evidence="7">The sequence shown here is derived from an EMBL/GenBank/DDBJ whole genome shotgun (WGS) entry which is preliminary data.</text>
</comment>
<keyword evidence="1" id="KW-0800">Toxin</keyword>
<feature type="region of interest" description="Disordered" evidence="5">
    <location>
        <begin position="37"/>
        <end position="64"/>
    </location>
</feature>
<dbReference type="GO" id="GO:0090729">
    <property type="term" value="F:toxin activity"/>
    <property type="evidence" value="ECO:0007669"/>
    <property type="project" value="UniProtKB-KW"/>
</dbReference>
<evidence type="ECO:0000313" key="8">
    <source>
        <dbReference type="Proteomes" id="UP000076580"/>
    </source>
</evidence>
<evidence type="ECO:0000256" key="2">
    <source>
        <dbReference type="ARBA" id="ARBA00022729"/>
    </source>
</evidence>
<dbReference type="STRING" id="98403.A0A151GSS0"/>
<reference evidence="7 8" key="1">
    <citation type="journal article" date="2016" name="Sci. Rep.">
        <title>Insights into Adaptations to a Near-Obligate Nematode Endoparasitic Lifestyle from the Finished Genome of Drechmeria coniospora.</title>
        <authorList>
            <person name="Zhang L."/>
            <person name="Zhou Z."/>
            <person name="Guo Q."/>
            <person name="Fokkens L."/>
            <person name="Miskei M."/>
            <person name="Pocsi I."/>
            <person name="Zhang W."/>
            <person name="Chen M."/>
            <person name="Wang L."/>
            <person name="Sun Y."/>
            <person name="Donzelli B.G."/>
            <person name="Gibson D.M."/>
            <person name="Nelson D.R."/>
            <person name="Luo J.G."/>
            <person name="Rep M."/>
            <person name="Liu H."/>
            <person name="Yang S."/>
            <person name="Wang J."/>
            <person name="Krasnoff S.B."/>
            <person name="Xu Y."/>
            <person name="Molnar I."/>
            <person name="Lin M."/>
        </authorList>
    </citation>
    <scope>NUCLEOTIDE SEQUENCE [LARGE SCALE GENOMIC DNA]</scope>
    <source>
        <strain evidence="7 8">ARSEF 6962</strain>
    </source>
</reference>
<dbReference type="SUPFAM" id="SSF56399">
    <property type="entry name" value="ADP-ribosylation"/>
    <property type="match status" value="1"/>
</dbReference>
<dbReference type="Proteomes" id="UP000076580">
    <property type="component" value="Chromosome 01"/>
</dbReference>
<dbReference type="RefSeq" id="XP_040659463.1">
    <property type="nucleotide sequence ID" value="XM_040798580.1"/>
</dbReference>
<feature type="compositionally biased region" description="Basic residues" evidence="5">
    <location>
        <begin position="330"/>
        <end position="356"/>
    </location>
</feature>
<accession>A0A151GSS0</accession>
<protein>
    <recommendedName>
        <fullName evidence="9">Heat-labile enterotoxin IIA, A chain</fullName>
    </recommendedName>
</protein>
<feature type="signal peptide" evidence="6">
    <location>
        <begin position="1"/>
        <end position="24"/>
    </location>
</feature>
<organism evidence="7 8">
    <name type="scientific">Drechmeria coniospora</name>
    <name type="common">Nematophagous fungus</name>
    <name type="synonym">Meria coniospora</name>
    <dbReference type="NCBI Taxonomy" id="98403"/>
    <lineage>
        <taxon>Eukaryota</taxon>
        <taxon>Fungi</taxon>
        <taxon>Dikarya</taxon>
        <taxon>Ascomycota</taxon>
        <taxon>Pezizomycotina</taxon>
        <taxon>Sordariomycetes</taxon>
        <taxon>Hypocreomycetidae</taxon>
        <taxon>Hypocreales</taxon>
        <taxon>Ophiocordycipitaceae</taxon>
        <taxon>Drechmeria</taxon>
    </lineage>
</organism>
<keyword evidence="3" id="KW-0843">Virulence</keyword>
<proteinExistence type="predicted"/>
<gene>
    <name evidence="7" type="ORF">DCS_01245</name>
</gene>
<feature type="chain" id="PRO_5007580944" description="Heat-labile enterotoxin IIA, A chain" evidence="6">
    <location>
        <begin position="25"/>
        <end position="364"/>
    </location>
</feature>
<evidence type="ECO:0000256" key="5">
    <source>
        <dbReference type="SAM" id="MobiDB-lite"/>
    </source>
</evidence>
<keyword evidence="2 6" id="KW-0732">Signal</keyword>
<dbReference type="EMBL" id="LAYC01000001">
    <property type="protein sequence ID" value="KYK60111.1"/>
    <property type="molecule type" value="Genomic_DNA"/>
</dbReference>
<dbReference type="GeneID" id="63713888"/>
<evidence type="ECO:0000256" key="3">
    <source>
        <dbReference type="ARBA" id="ARBA00023026"/>
    </source>
</evidence>
<feature type="compositionally biased region" description="Polar residues" evidence="5">
    <location>
        <begin position="315"/>
        <end position="329"/>
    </location>
</feature>
<evidence type="ECO:0000256" key="1">
    <source>
        <dbReference type="ARBA" id="ARBA00022656"/>
    </source>
</evidence>
<name>A0A151GSS0_DRECN</name>
<dbReference type="InParanoid" id="A0A151GSS0"/>
<keyword evidence="4" id="KW-1015">Disulfide bond</keyword>
<dbReference type="InterPro" id="IPR001144">
    <property type="entry name" value="Enterotoxin_A"/>
</dbReference>
<evidence type="ECO:0008006" key="9">
    <source>
        <dbReference type="Google" id="ProtNLM"/>
    </source>
</evidence>
<dbReference type="Pfam" id="PF01375">
    <property type="entry name" value="Enterotoxin_a"/>
    <property type="match status" value="1"/>
</dbReference>